<feature type="region of interest" description="Disordered" evidence="1">
    <location>
        <begin position="25"/>
        <end position="60"/>
    </location>
</feature>
<proteinExistence type="predicted"/>
<accession>A0ABS8TBN5</accession>
<feature type="non-terminal residue" evidence="2">
    <location>
        <position position="60"/>
    </location>
</feature>
<evidence type="ECO:0000313" key="3">
    <source>
        <dbReference type="Proteomes" id="UP000823775"/>
    </source>
</evidence>
<evidence type="ECO:0000313" key="2">
    <source>
        <dbReference type="EMBL" id="MCD7468241.1"/>
    </source>
</evidence>
<dbReference type="EMBL" id="JACEIK010001310">
    <property type="protein sequence ID" value="MCD7468241.1"/>
    <property type="molecule type" value="Genomic_DNA"/>
</dbReference>
<reference evidence="2 3" key="1">
    <citation type="journal article" date="2021" name="BMC Genomics">
        <title>Datura genome reveals duplications of psychoactive alkaloid biosynthetic genes and high mutation rate following tissue culture.</title>
        <authorList>
            <person name="Rajewski A."/>
            <person name="Carter-House D."/>
            <person name="Stajich J."/>
            <person name="Litt A."/>
        </authorList>
    </citation>
    <scope>NUCLEOTIDE SEQUENCE [LARGE SCALE GENOMIC DNA]</scope>
    <source>
        <strain evidence="2">AR-01</strain>
    </source>
</reference>
<name>A0ABS8TBN5_DATST</name>
<evidence type="ECO:0000256" key="1">
    <source>
        <dbReference type="SAM" id="MobiDB-lite"/>
    </source>
</evidence>
<gene>
    <name evidence="2" type="ORF">HAX54_006242</name>
</gene>
<sequence length="60" mass="6976">MSIEEKTRARQNEISKLRSKVRTFFPKESPSFKGRHPAGQKLKSEVQTKDGPSLYTWHSE</sequence>
<protein>
    <submittedName>
        <fullName evidence="2">Uncharacterized protein</fullName>
    </submittedName>
</protein>
<keyword evidence="3" id="KW-1185">Reference proteome</keyword>
<dbReference type="Proteomes" id="UP000823775">
    <property type="component" value="Unassembled WGS sequence"/>
</dbReference>
<comment type="caution">
    <text evidence="2">The sequence shown here is derived from an EMBL/GenBank/DDBJ whole genome shotgun (WGS) entry which is preliminary data.</text>
</comment>
<organism evidence="2 3">
    <name type="scientific">Datura stramonium</name>
    <name type="common">Jimsonweed</name>
    <name type="synonym">Common thornapple</name>
    <dbReference type="NCBI Taxonomy" id="4076"/>
    <lineage>
        <taxon>Eukaryota</taxon>
        <taxon>Viridiplantae</taxon>
        <taxon>Streptophyta</taxon>
        <taxon>Embryophyta</taxon>
        <taxon>Tracheophyta</taxon>
        <taxon>Spermatophyta</taxon>
        <taxon>Magnoliopsida</taxon>
        <taxon>eudicotyledons</taxon>
        <taxon>Gunneridae</taxon>
        <taxon>Pentapetalae</taxon>
        <taxon>asterids</taxon>
        <taxon>lamiids</taxon>
        <taxon>Solanales</taxon>
        <taxon>Solanaceae</taxon>
        <taxon>Solanoideae</taxon>
        <taxon>Datureae</taxon>
        <taxon>Datura</taxon>
    </lineage>
</organism>